<dbReference type="EMBL" id="WIXE01014962">
    <property type="protein sequence ID" value="KAK5973861.1"/>
    <property type="molecule type" value="Genomic_DNA"/>
</dbReference>
<proteinExistence type="predicted"/>
<evidence type="ECO:0000313" key="1">
    <source>
        <dbReference type="EMBL" id="KAK5973861.1"/>
    </source>
</evidence>
<dbReference type="PANTHER" id="PTHR10492">
    <property type="match status" value="1"/>
</dbReference>
<protein>
    <submittedName>
        <fullName evidence="1">Uncharacterized protein</fullName>
    </submittedName>
</protein>
<dbReference type="AlphaFoldDB" id="A0AAN8IHJ7"/>
<sequence length="137" mass="15579">MYTVSPRDSERYCLRILLLNTKGKTSFEDIRTVDGITLNTFAEAAKRAGFLDDDRYFRQSLEEAAQFQSAACIRSFFSCLLCFSEVVQAQDLWNDFADAMSDDYIHQGYNRELAIAFAYLDVLDLNTAILNTAILNS</sequence>
<dbReference type="Proteomes" id="UP001331761">
    <property type="component" value="Unassembled WGS sequence"/>
</dbReference>
<dbReference type="PANTHER" id="PTHR10492:SF57">
    <property type="entry name" value="ATP-DEPENDENT DNA HELICASE"/>
    <property type="match status" value="1"/>
</dbReference>
<keyword evidence="2" id="KW-1185">Reference proteome</keyword>
<comment type="caution">
    <text evidence="1">The sequence shown here is derived from an EMBL/GenBank/DDBJ whole genome shotgun (WGS) entry which is preliminary data.</text>
</comment>
<accession>A0AAN8IHJ7</accession>
<organism evidence="1 2">
    <name type="scientific">Trichostrongylus colubriformis</name>
    <name type="common">Black scour worm</name>
    <dbReference type="NCBI Taxonomy" id="6319"/>
    <lineage>
        <taxon>Eukaryota</taxon>
        <taxon>Metazoa</taxon>
        <taxon>Ecdysozoa</taxon>
        <taxon>Nematoda</taxon>
        <taxon>Chromadorea</taxon>
        <taxon>Rhabditida</taxon>
        <taxon>Rhabditina</taxon>
        <taxon>Rhabditomorpha</taxon>
        <taxon>Strongyloidea</taxon>
        <taxon>Trichostrongylidae</taxon>
        <taxon>Trichostrongylus</taxon>
    </lineage>
</organism>
<evidence type="ECO:0000313" key="2">
    <source>
        <dbReference type="Proteomes" id="UP001331761"/>
    </source>
</evidence>
<reference evidence="1 2" key="1">
    <citation type="submission" date="2019-10" db="EMBL/GenBank/DDBJ databases">
        <title>Assembly and Annotation for the nematode Trichostrongylus colubriformis.</title>
        <authorList>
            <person name="Martin J."/>
        </authorList>
    </citation>
    <scope>NUCLEOTIDE SEQUENCE [LARGE SCALE GENOMIC DNA]</scope>
    <source>
        <strain evidence="1">G859</strain>
        <tissue evidence="1">Whole worm</tissue>
    </source>
</reference>
<name>A0AAN8IHJ7_TRICO</name>
<gene>
    <name evidence="1" type="ORF">GCK32_004112</name>
</gene>